<reference evidence="1" key="1">
    <citation type="journal article" date="2021" name="Proc. Natl. Acad. Sci. U.S.A.">
        <title>A Catalog of Tens of Thousands of Viruses from Human Metagenomes Reveals Hidden Associations with Chronic Diseases.</title>
        <authorList>
            <person name="Tisza M.J."/>
            <person name="Buck C.B."/>
        </authorList>
    </citation>
    <scope>NUCLEOTIDE SEQUENCE</scope>
    <source>
        <strain evidence="1">Ctv2g1</strain>
    </source>
</reference>
<dbReference type="EMBL" id="BK032841">
    <property type="protein sequence ID" value="DAF63508.1"/>
    <property type="molecule type" value="Genomic_DNA"/>
</dbReference>
<organism evidence="1">
    <name type="scientific">virus sp. ctv2g1</name>
    <dbReference type="NCBI Taxonomy" id="2828000"/>
    <lineage>
        <taxon>Viruses</taxon>
    </lineage>
</organism>
<name>A0A8S5TJK4_9VIRU</name>
<proteinExistence type="predicted"/>
<accession>A0A8S5TJK4</accession>
<evidence type="ECO:0000313" key="1">
    <source>
        <dbReference type="EMBL" id="DAF63508.1"/>
    </source>
</evidence>
<protein>
    <submittedName>
        <fullName evidence="1">Uncharacterized protein</fullName>
    </submittedName>
</protein>
<sequence length="286" mass="33452">MIEKLYLKVLRNLIIMRVTNQNNEEVSNPFCSLLWKGRQCKSKSNMNKNINLKYSVKGFSDAKATEYLEELRNRIVVNDYTRPLIFIKYGKLNVLNGLKSIISEICDCLIIGNAQAAITLTNHLFENSLKQTLITWDSQGRRFNDSERIDETFKQEVEDYDNRDIEPNIKKCKSKGLITKDEAERLIKLKNIYRNTFSHASYSKLFKESSTVIYSGSLNEPTKIKEEIVDVSKVPFLYLLAQEQFAKKNALIYFLEVYEFIDKMDKKLLDLYPEVKELVLQRENQL</sequence>